<comment type="subcellular location">
    <subcellularLocation>
        <location evidence="1">Secreted</location>
    </subcellularLocation>
</comment>
<dbReference type="EMBL" id="JWIN03000011">
    <property type="protein sequence ID" value="KAB1270867.1"/>
    <property type="molecule type" value="Genomic_DNA"/>
</dbReference>
<dbReference type="Proteomes" id="UP000299084">
    <property type="component" value="Unassembled WGS sequence"/>
</dbReference>
<comment type="similarity">
    <text evidence="2 7">Belongs to the AB hydrolase superfamily. Lipase family.</text>
</comment>
<evidence type="ECO:0000256" key="6">
    <source>
        <dbReference type="ARBA" id="ARBA00048386"/>
    </source>
</evidence>
<proteinExistence type="inferred from homology"/>
<organism evidence="10 11">
    <name type="scientific">Camelus dromedarius</name>
    <name type="common">Dromedary</name>
    <name type="synonym">Arabian camel</name>
    <dbReference type="NCBI Taxonomy" id="9838"/>
    <lineage>
        <taxon>Eukaryota</taxon>
        <taxon>Metazoa</taxon>
        <taxon>Chordata</taxon>
        <taxon>Craniata</taxon>
        <taxon>Vertebrata</taxon>
        <taxon>Euteleostomi</taxon>
        <taxon>Mammalia</taxon>
        <taxon>Eutheria</taxon>
        <taxon>Laurasiatheria</taxon>
        <taxon>Artiodactyla</taxon>
        <taxon>Tylopoda</taxon>
        <taxon>Camelidae</taxon>
        <taxon>Camelus</taxon>
    </lineage>
</organism>
<dbReference type="SUPFAM" id="SSF53474">
    <property type="entry name" value="alpha/beta-Hydrolases"/>
    <property type="match status" value="1"/>
</dbReference>
<dbReference type="GO" id="GO:0005576">
    <property type="term" value="C:extracellular region"/>
    <property type="evidence" value="ECO:0007669"/>
    <property type="project" value="UniProtKB-SubCell"/>
</dbReference>
<feature type="domain" description="PLAT" evidence="9">
    <location>
        <begin position="176"/>
        <end position="270"/>
    </location>
</feature>
<evidence type="ECO:0000259" key="9">
    <source>
        <dbReference type="Pfam" id="PF01477"/>
    </source>
</evidence>
<keyword evidence="4" id="KW-1015">Disulfide bond</keyword>
<feature type="domain" description="Lipase" evidence="8">
    <location>
        <begin position="68"/>
        <end position="139"/>
    </location>
</feature>
<evidence type="ECO:0000256" key="2">
    <source>
        <dbReference type="ARBA" id="ARBA00010701"/>
    </source>
</evidence>
<dbReference type="SUPFAM" id="SSF49723">
    <property type="entry name" value="Lipase/lipooxygenase domain (PLAT/LH2 domain)"/>
    <property type="match status" value="1"/>
</dbReference>
<dbReference type="GO" id="GO:0004465">
    <property type="term" value="F:lipoprotein lipase activity"/>
    <property type="evidence" value="ECO:0007669"/>
    <property type="project" value="TreeGrafter"/>
</dbReference>
<comment type="catalytic activity">
    <reaction evidence="6">
        <text>1,2,3-tri-(9Z-octadecenoyl)-glycerol + H2O = di-(9Z)-octadecenoylglycerol + (9Z)-octadecenoate + H(+)</text>
        <dbReference type="Rhea" id="RHEA:38575"/>
        <dbReference type="ChEBI" id="CHEBI:15377"/>
        <dbReference type="ChEBI" id="CHEBI:15378"/>
        <dbReference type="ChEBI" id="CHEBI:30823"/>
        <dbReference type="ChEBI" id="CHEBI:53753"/>
        <dbReference type="ChEBI" id="CHEBI:75945"/>
    </reaction>
    <physiologicalReaction direction="left-to-right" evidence="6">
        <dbReference type="Rhea" id="RHEA:38576"/>
    </physiologicalReaction>
</comment>
<evidence type="ECO:0000313" key="10">
    <source>
        <dbReference type="EMBL" id="KAB1270867.1"/>
    </source>
</evidence>
<comment type="catalytic activity">
    <reaction evidence="5">
        <text>1,2,3-tributanoylglycerol + H2O = dibutanoylglycerol + butanoate + H(+)</text>
        <dbReference type="Rhea" id="RHEA:40475"/>
        <dbReference type="ChEBI" id="CHEBI:15377"/>
        <dbReference type="ChEBI" id="CHEBI:15378"/>
        <dbReference type="ChEBI" id="CHEBI:17968"/>
        <dbReference type="ChEBI" id="CHEBI:35020"/>
        <dbReference type="ChEBI" id="CHEBI:76478"/>
    </reaction>
    <physiologicalReaction direction="left-to-right" evidence="5">
        <dbReference type="Rhea" id="RHEA:40476"/>
    </physiologicalReaction>
</comment>
<evidence type="ECO:0000256" key="1">
    <source>
        <dbReference type="ARBA" id="ARBA00004613"/>
    </source>
</evidence>
<dbReference type="PANTHER" id="PTHR11610:SF100">
    <property type="entry name" value="PANCREATIC LIPASE-RELATED PROTEIN 3"/>
    <property type="match status" value="1"/>
</dbReference>
<dbReference type="InterPro" id="IPR029058">
    <property type="entry name" value="AB_hydrolase_fold"/>
</dbReference>
<keyword evidence="3" id="KW-0964">Secreted</keyword>
<dbReference type="Gene3D" id="2.60.60.20">
    <property type="entry name" value="PLAT/LH2 domain"/>
    <property type="match status" value="1"/>
</dbReference>
<dbReference type="PANTHER" id="PTHR11610">
    <property type="entry name" value="LIPASE"/>
    <property type="match status" value="1"/>
</dbReference>
<feature type="domain" description="Lipase" evidence="8">
    <location>
        <begin position="4"/>
        <end position="53"/>
    </location>
</feature>
<dbReference type="FunFam" id="2.60.60.20:FF:000003">
    <property type="entry name" value="Triacylglycerol lipase"/>
    <property type="match status" value="1"/>
</dbReference>
<evidence type="ECO:0000256" key="3">
    <source>
        <dbReference type="ARBA" id="ARBA00022525"/>
    </source>
</evidence>
<dbReference type="InterPro" id="IPR001024">
    <property type="entry name" value="PLAT/LH2_dom"/>
</dbReference>
<accession>A0A5N4DIF0</accession>
<dbReference type="Pfam" id="PF00151">
    <property type="entry name" value="Lipase"/>
    <property type="match status" value="2"/>
</dbReference>
<dbReference type="AlphaFoldDB" id="A0A5N4DIF0"/>
<evidence type="ECO:0000313" key="11">
    <source>
        <dbReference type="Proteomes" id="UP000299084"/>
    </source>
</evidence>
<evidence type="ECO:0000259" key="8">
    <source>
        <dbReference type="Pfam" id="PF00151"/>
    </source>
</evidence>
<name>A0A5N4DIF0_CAMDR</name>
<evidence type="ECO:0000256" key="7">
    <source>
        <dbReference type="RuleBase" id="RU004262"/>
    </source>
</evidence>
<dbReference type="InterPro" id="IPR013818">
    <property type="entry name" value="Lipase"/>
</dbReference>
<gene>
    <name evidence="10" type="ORF">Cadr_000009590</name>
</gene>
<protein>
    <submittedName>
        <fullName evidence="10">Pancreatic lipase-related protein 3</fullName>
    </submittedName>
</protein>
<keyword evidence="11" id="KW-1185">Reference proteome</keyword>
<dbReference type="InterPro" id="IPR036392">
    <property type="entry name" value="PLAT/LH2_dom_sf"/>
</dbReference>
<comment type="caution">
    <text evidence="10">The sequence shown here is derived from an EMBL/GenBank/DDBJ whole genome shotgun (WGS) entry which is preliminary data.</text>
</comment>
<dbReference type="Pfam" id="PF01477">
    <property type="entry name" value="PLAT"/>
    <property type="match status" value="1"/>
</dbReference>
<reference evidence="10 11" key="1">
    <citation type="journal article" date="2019" name="Mol. Ecol. Resour.">
        <title>Improving Illumina assemblies with Hi-C and long reads: an example with the North African dromedary.</title>
        <authorList>
            <person name="Elbers J.P."/>
            <person name="Rogers M.F."/>
            <person name="Perelman P.L."/>
            <person name="Proskuryakova A.A."/>
            <person name="Serdyukova N.A."/>
            <person name="Johnson W.E."/>
            <person name="Horin P."/>
            <person name="Corander J."/>
            <person name="Murphy D."/>
            <person name="Burger P.A."/>
        </authorList>
    </citation>
    <scope>NUCLEOTIDE SEQUENCE [LARGE SCALE GENOMIC DNA]</scope>
    <source>
        <strain evidence="10">Drom800</strain>
        <tissue evidence="10">Blood</tissue>
    </source>
</reference>
<dbReference type="Gene3D" id="3.40.50.1820">
    <property type="entry name" value="alpha/beta hydrolase"/>
    <property type="match status" value="2"/>
</dbReference>
<evidence type="ECO:0000256" key="4">
    <source>
        <dbReference type="ARBA" id="ARBA00023157"/>
    </source>
</evidence>
<sequence>MLVLLKVEDVNCINLDWINGSRQYIHAINNLRVVGAEVAYFIDVLVVRTTLNYLESLPYCTPTPSLWHIVGLDPAGPYFHNTPREVRLDPSDANFVDVIHTNAVRFLFELGAGTVNACGHLDFYPNGGKHMPGCEDLITPLFKFDLNAYKEGKYFLKYESHCWRHKLSVKLDGNNVTQGSIFLRVGGTTGKTEEFEVASGTLKPGMTYTNLIDADINIGNITSIQFLWKEHSFGRSQNKLGAEMVTDISGKYAYKSTFCSQNIMGPDTAQILKPC</sequence>
<evidence type="ECO:0000256" key="5">
    <source>
        <dbReference type="ARBA" id="ARBA00048377"/>
    </source>
</evidence>
<dbReference type="InterPro" id="IPR000734">
    <property type="entry name" value="TAG_lipase"/>
</dbReference>